<dbReference type="PANTHER" id="PTHR21716:SF4">
    <property type="entry name" value="TRANSMEMBRANE PROTEIN 245"/>
    <property type="match status" value="1"/>
</dbReference>
<reference evidence="7 8" key="1">
    <citation type="journal article" date="2019" name="Int. J. Syst. Evol. Microbiol.">
        <title>The Global Catalogue of Microorganisms (GCM) 10K type strain sequencing project: providing services to taxonomists for standard genome sequencing and annotation.</title>
        <authorList>
            <consortium name="The Broad Institute Genomics Platform"/>
            <consortium name="The Broad Institute Genome Sequencing Center for Infectious Disease"/>
            <person name="Wu L."/>
            <person name="Ma J."/>
        </authorList>
    </citation>
    <scope>NUCLEOTIDE SEQUENCE [LARGE SCALE GENOMIC DNA]</scope>
    <source>
        <strain evidence="7 8">CGMCC 1.12553</strain>
    </source>
</reference>
<evidence type="ECO:0000313" key="8">
    <source>
        <dbReference type="Proteomes" id="UP001595921"/>
    </source>
</evidence>
<name>A0ABD5P9D6_9EURY</name>
<evidence type="ECO:0000256" key="4">
    <source>
        <dbReference type="ARBA" id="ARBA00022989"/>
    </source>
</evidence>
<comment type="caution">
    <text evidence="7">The sequence shown here is derived from an EMBL/GenBank/DDBJ whole genome shotgun (WGS) entry which is preliminary data.</text>
</comment>
<feature type="transmembrane region" description="Helical" evidence="6">
    <location>
        <begin position="127"/>
        <end position="155"/>
    </location>
</feature>
<dbReference type="Pfam" id="PF01594">
    <property type="entry name" value="AI-2E_transport"/>
    <property type="match status" value="1"/>
</dbReference>
<dbReference type="RefSeq" id="WP_267622206.1">
    <property type="nucleotide sequence ID" value="NZ_JAODIW010000006.1"/>
</dbReference>
<accession>A0ABD5P9D6</accession>
<gene>
    <name evidence="7" type="ORF">ACFO0N_05975</name>
</gene>
<feature type="transmembrane region" description="Helical" evidence="6">
    <location>
        <begin position="188"/>
        <end position="214"/>
    </location>
</feature>
<dbReference type="GO" id="GO:0016020">
    <property type="term" value="C:membrane"/>
    <property type="evidence" value="ECO:0007669"/>
    <property type="project" value="UniProtKB-SubCell"/>
</dbReference>
<evidence type="ECO:0000256" key="3">
    <source>
        <dbReference type="ARBA" id="ARBA00022692"/>
    </source>
</evidence>
<sequence>MDLGRQRTFLLALLLVFGVLSALLVLPYLQYVLAALLLGYALHPLHRRLEPRVGSRVAAGVLIAATVFAVLFPIAILAQVALSGARSVFETITAYLEQGELVRWLEEMGVQVPDLVEMIGNGGSLPVGGLVGVLGGLTNAAVGLTVLVFVLYYLLTTGDALMAWLRRVTPLTPAVQDELYARVDRLTWAALVVNVVVAGVQGVLTGIGLWAVGFPNPAFWTVMTTLLALLPLIGASVVWAPAAVYLLFVSDPLHGVALAAYGALVVSLSDNYLRPVLGGHEARLNPGLFVLGIFGGTAALGFVGIFYGPIVLGALKALVEVYTREEFPEGAAEAETEIIGPTLPEQVGEGTETPE</sequence>
<comment type="subcellular location">
    <subcellularLocation>
        <location evidence="1">Membrane</location>
        <topology evidence="1">Multi-pass membrane protein</topology>
    </subcellularLocation>
</comment>
<feature type="transmembrane region" description="Helical" evidence="6">
    <location>
        <begin position="285"/>
        <end position="307"/>
    </location>
</feature>
<keyword evidence="5 6" id="KW-0472">Membrane</keyword>
<keyword evidence="4 6" id="KW-1133">Transmembrane helix</keyword>
<comment type="similarity">
    <text evidence="2">Belongs to the autoinducer-2 exporter (AI-2E) (TC 2.A.86) family.</text>
</comment>
<evidence type="ECO:0000313" key="7">
    <source>
        <dbReference type="EMBL" id="MFC4357497.1"/>
    </source>
</evidence>
<feature type="transmembrane region" description="Helical" evidence="6">
    <location>
        <begin position="58"/>
        <end position="82"/>
    </location>
</feature>
<dbReference type="Proteomes" id="UP001595921">
    <property type="component" value="Unassembled WGS sequence"/>
</dbReference>
<evidence type="ECO:0000256" key="6">
    <source>
        <dbReference type="SAM" id="Phobius"/>
    </source>
</evidence>
<dbReference type="EMBL" id="JBHSDS010000003">
    <property type="protein sequence ID" value="MFC4357497.1"/>
    <property type="molecule type" value="Genomic_DNA"/>
</dbReference>
<organism evidence="7 8">
    <name type="scientific">Halobium salinum</name>
    <dbReference type="NCBI Taxonomy" id="1364940"/>
    <lineage>
        <taxon>Archaea</taxon>
        <taxon>Methanobacteriati</taxon>
        <taxon>Methanobacteriota</taxon>
        <taxon>Stenosarchaea group</taxon>
        <taxon>Halobacteria</taxon>
        <taxon>Halobacteriales</taxon>
        <taxon>Haloferacaceae</taxon>
        <taxon>Halobium</taxon>
    </lineage>
</organism>
<dbReference type="PANTHER" id="PTHR21716">
    <property type="entry name" value="TRANSMEMBRANE PROTEIN"/>
    <property type="match status" value="1"/>
</dbReference>
<evidence type="ECO:0000256" key="2">
    <source>
        <dbReference type="ARBA" id="ARBA00009773"/>
    </source>
</evidence>
<protein>
    <submittedName>
        <fullName evidence="7">AI-2E family transporter</fullName>
    </submittedName>
</protein>
<keyword evidence="8" id="KW-1185">Reference proteome</keyword>
<feature type="transmembrane region" description="Helical" evidence="6">
    <location>
        <begin position="254"/>
        <end position="273"/>
    </location>
</feature>
<dbReference type="InterPro" id="IPR002549">
    <property type="entry name" value="AI-2E-like"/>
</dbReference>
<evidence type="ECO:0000256" key="1">
    <source>
        <dbReference type="ARBA" id="ARBA00004141"/>
    </source>
</evidence>
<evidence type="ECO:0000256" key="5">
    <source>
        <dbReference type="ARBA" id="ARBA00023136"/>
    </source>
</evidence>
<proteinExistence type="inferred from homology"/>
<feature type="transmembrane region" description="Helical" evidence="6">
    <location>
        <begin position="226"/>
        <end position="248"/>
    </location>
</feature>
<dbReference type="AlphaFoldDB" id="A0ABD5P9D6"/>
<keyword evidence="3 6" id="KW-0812">Transmembrane</keyword>